<dbReference type="EMBL" id="NKCK01000743">
    <property type="protein sequence ID" value="RSL78027.1"/>
    <property type="molecule type" value="Genomic_DNA"/>
</dbReference>
<reference evidence="2 3" key="1">
    <citation type="submission" date="2017-06" db="EMBL/GenBank/DDBJ databases">
        <title>Comparative genomic analysis of Ambrosia Fusariam Clade fungi.</title>
        <authorList>
            <person name="Stajich J.E."/>
            <person name="Carrillo J."/>
            <person name="Kijimoto T."/>
            <person name="Eskalen A."/>
            <person name="O'Donnell K."/>
            <person name="Kasson M."/>
        </authorList>
    </citation>
    <scope>NUCLEOTIDE SEQUENCE [LARGE SCALE GENOMIC DNA]</scope>
    <source>
        <strain evidence="2 3">NRRL62579</strain>
    </source>
</reference>
<protein>
    <submittedName>
        <fullName evidence="2">Uncharacterized protein</fullName>
    </submittedName>
</protein>
<proteinExistence type="predicted"/>
<keyword evidence="3" id="KW-1185">Reference proteome</keyword>
<name>A0A428RKI1_9HYPO</name>
<accession>A0A428RKI1</accession>
<sequence>MVSTDGPSPGIYSPRARSDSLTEFSSPTYSASDKILLDPNDPAQAYPTMTMGDTYHNYTLASMVPMMFPSIIHASTAIEREPDQAGDELAISAAYHYTPPMSFNAPYPYDQPNFHVSYACQAPLQGSLRPIC</sequence>
<dbReference type="Proteomes" id="UP000287144">
    <property type="component" value="Unassembled WGS sequence"/>
</dbReference>
<evidence type="ECO:0000256" key="1">
    <source>
        <dbReference type="SAM" id="MobiDB-lite"/>
    </source>
</evidence>
<evidence type="ECO:0000313" key="2">
    <source>
        <dbReference type="EMBL" id="RSL78027.1"/>
    </source>
</evidence>
<dbReference type="STRING" id="1325735.A0A428RKI1"/>
<dbReference type="AlphaFoldDB" id="A0A428RKI1"/>
<gene>
    <name evidence="2" type="ORF">CEP52_017668</name>
</gene>
<organism evidence="2 3">
    <name type="scientific">Fusarium oligoseptatum</name>
    <dbReference type="NCBI Taxonomy" id="2604345"/>
    <lineage>
        <taxon>Eukaryota</taxon>
        <taxon>Fungi</taxon>
        <taxon>Dikarya</taxon>
        <taxon>Ascomycota</taxon>
        <taxon>Pezizomycotina</taxon>
        <taxon>Sordariomycetes</taxon>
        <taxon>Hypocreomycetidae</taxon>
        <taxon>Hypocreales</taxon>
        <taxon>Nectriaceae</taxon>
        <taxon>Fusarium</taxon>
        <taxon>Fusarium solani species complex</taxon>
    </lineage>
</organism>
<comment type="caution">
    <text evidence="2">The sequence shown here is derived from an EMBL/GenBank/DDBJ whole genome shotgun (WGS) entry which is preliminary data.</text>
</comment>
<evidence type="ECO:0000313" key="3">
    <source>
        <dbReference type="Proteomes" id="UP000287144"/>
    </source>
</evidence>
<feature type="region of interest" description="Disordered" evidence="1">
    <location>
        <begin position="1"/>
        <end position="26"/>
    </location>
</feature>